<dbReference type="AlphaFoldDB" id="A0A6I5ZMG1"/>
<reference evidence="2 3" key="1">
    <citation type="submission" date="2019-11" db="EMBL/GenBank/DDBJ databases">
        <title>Genome sequence of Moorella glycerini DSM11254.</title>
        <authorList>
            <person name="Poehlein A."/>
            <person name="Boeer T."/>
            <person name="Daniel R."/>
        </authorList>
    </citation>
    <scope>NUCLEOTIDE SEQUENCE [LARGE SCALE GENOMIC DNA]</scope>
    <source>
        <strain evidence="2 3">DSM 11254</strain>
    </source>
</reference>
<evidence type="ECO:0000313" key="2">
    <source>
        <dbReference type="EMBL" id="QGP91016.1"/>
    </source>
</evidence>
<organism evidence="2 3">
    <name type="scientific">Neomoorella glycerini</name>
    <dbReference type="NCBI Taxonomy" id="55779"/>
    <lineage>
        <taxon>Bacteria</taxon>
        <taxon>Bacillati</taxon>
        <taxon>Bacillota</taxon>
        <taxon>Clostridia</taxon>
        <taxon>Neomoorellales</taxon>
        <taxon>Neomoorellaceae</taxon>
        <taxon>Neomoorella</taxon>
    </lineage>
</organism>
<gene>
    <name evidence="2" type="ORF">MGLY_03400</name>
</gene>
<name>A0A6I5ZMG1_9FIRM</name>
<dbReference type="EMBL" id="CP046244">
    <property type="protein sequence ID" value="QGP91016.1"/>
    <property type="molecule type" value="Genomic_DNA"/>
</dbReference>
<dbReference type="Pfam" id="PF08821">
    <property type="entry name" value="CGGC"/>
    <property type="match status" value="1"/>
</dbReference>
<dbReference type="SMART" id="SM01078">
    <property type="entry name" value="CGGC"/>
    <property type="match status" value="1"/>
</dbReference>
<dbReference type="Proteomes" id="UP000425916">
    <property type="component" value="Chromosome"/>
</dbReference>
<dbReference type="OrthoDB" id="1682132at2"/>
<accession>A0A6I5ZMG1</accession>
<dbReference type="RefSeq" id="WP_156271449.1">
    <property type="nucleotide sequence ID" value="NZ_CP046244.1"/>
</dbReference>
<dbReference type="InterPro" id="IPR014925">
    <property type="entry name" value="CGGC_dom"/>
</dbReference>
<evidence type="ECO:0000313" key="3">
    <source>
        <dbReference type="Proteomes" id="UP000425916"/>
    </source>
</evidence>
<protein>
    <submittedName>
        <fullName evidence="2">CGGC domain protein</fullName>
    </submittedName>
</protein>
<feature type="domain" description="CGGC" evidence="1">
    <location>
        <begin position="8"/>
        <end position="113"/>
    </location>
</feature>
<keyword evidence="3" id="KW-1185">Reference proteome</keyword>
<proteinExistence type="predicted"/>
<sequence length="143" mass="15976">MLTGDIAKVALMGCAKVETTCPSVICKKSFLRGEARAKRYGDSLQVIANFQCPGCPGKGVVPIVRKLMRETGVNVVHVAACLIWEDFYSRCPHMDRIIAGLEKLGVRVVRGNHQECVRYFRSNNKMYEVVQFLQQLEGGGQRE</sequence>
<evidence type="ECO:0000259" key="1">
    <source>
        <dbReference type="SMART" id="SM01078"/>
    </source>
</evidence>